<evidence type="ECO:0008006" key="3">
    <source>
        <dbReference type="Google" id="ProtNLM"/>
    </source>
</evidence>
<name>A0A1D1UP80_RAMVA</name>
<sequence>MAPELRPLILYKGKMHIESHFRETLDACYVGTNSSRVMDTKVFNRIPREEISVIHNLSQERIDFRWTFLSSELRRLSPACTEHEKEIQVVVLSSGQTAFLQPVDKEVFGGVKQKWHMYLRDSRLDTSIDVSRHNFAAHIVKLWNLDFKPYSFNLGKTLPPKVTIVDLAICDQEPTTI</sequence>
<evidence type="ECO:0000313" key="2">
    <source>
        <dbReference type="Proteomes" id="UP000186922"/>
    </source>
</evidence>
<protein>
    <recommendedName>
        <fullName evidence="3">DDE-1 domain-containing protein</fullName>
    </recommendedName>
</protein>
<organism evidence="1 2">
    <name type="scientific">Ramazzottius varieornatus</name>
    <name type="common">Water bear</name>
    <name type="synonym">Tardigrade</name>
    <dbReference type="NCBI Taxonomy" id="947166"/>
    <lineage>
        <taxon>Eukaryota</taxon>
        <taxon>Metazoa</taxon>
        <taxon>Ecdysozoa</taxon>
        <taxon>Tardigrada</taxon>
        <taxon>Eutardigrada</taxon>
        <taxon>Parachela</taxon>
        <taxon>Hypsibioidea</taxon>
        <taxon>Ramazzottiidae</taxon>
        <taxon>Ramazzottius</taxon>
    </lineage>
</organism>
<accession>A0A1D1UP80</accession>
<dbReference type="Proteomes" id="UP000186922">
    <property type="component" value="Unassembled WGS sequence"/>
</dbReference>
<comment type="caution">
    <text evidence="1">The sequence shown here is derived from an EMBL/GenBank/DDBJ whole genome shotgun (WGS) entry which is preliminary data.</text>
</comment>
<gene>
    <name evidence="1" type="primary">RvY_01681-1</name>
    <name evidence="1" type="synonym">RvY_01681.1</name>
    <name evidence="1" type="ORF">RvY_01681</name>
</gene>
<evidence type="ECO:0000313" key="1">
    <source>
        <dbReference type="EMBL" id="GAU89087.1"/>
    </source>
</evidence>
<keyword evidence="2" id="KW-1185">Reference proteome</keyword>
<dbReference type="EMBL" id="BDGG01000001">
    <property type="protein sequence ID" value="GAU89087.1"/>
    <property type="molecule type" value="Genomic_DNA"/>
</dbReference>
<dbReference type="AlphaFoldDB" id="A0A1D1UP80"/>
<reference evidence="1 2" key="1">
    <citation type="journal article" date="2016" name="Nat. Commun.">
        <title>Extremotolerant tardigrade genome and improved radiotolerance of human cultured cells by tardigrade-unique protein.</title>
        <authorList>
            <person name="Hashimoto T."/>
            <person name="Horikawa D.D."/>
            <person name="Saito Y."/>
            <person name="Kuwahara H."/>
            <person name="Kozuka-Hata H."/>
            <person name="Shin-I T."/>
            <person name="Minakuchi Y."/>
            <person name="Ohishi K."/>
            <person name="Motoyama A."/>
            <person name="Aizu T."/>
            <person name="Enomoto A."/>
            <person name="Kondo K."/>
            <person name="Tanaka S."/>
            <person name="Hara Y."/>
            <person name="Koshikawa S."/>
            <person name="Sagara H."/>
            <person name="Miura T."/>
            <person name="Yokobori S."/>
            <person name="Miyagawa K."/>
            <person name="Suzuki Y."/>
            <person name="Kubo T."/>
            <person name="Oyama M."/>
            <person name="Kohara Y."/>
            <person name="Fujiyama A."/>
            <person name="Arakawa K."/>
            <person name="Katayama T."/>
            <person name="Toyoda A."/>
            <person name="Kunieda T."/>
        </authorList>
    </citation>
    <scope>NUCLEOTIDE SEQUENCE [LARGE SCALE GENOMIC DNA]</scope>
    <source>
        <strain evidence="1 2">YOKOZUNA-1</strain>
    </source>
</reference>
<proteinExistence type="predicted"/>
<dbReference type="OrthoDB" id="5425161at2759"/>